<dbReference type="GO" id="GO:0015074">
    <property type="term" value="P:DNA integration"/>
    <property type="evidence" value="ECO:0007669"/>
    <property type="project" value="InterPro"/>
</dbReference>
<dbReference type="AlphaFoldDB" id="A0A9D1RYF0"/>
<name>A0A9D1RYF0_9CORY</name>
<dbReference type="InterPro" id="IPR036397">
    <property type="entry name" value="RNaseH_sf"/>
</dbReference>
<feature type="domain" description="Integrase catalytic" evidence="1">
    <location>
        <begin position="1"/>
        <end position="136"/>
    </location>
</feature>
<dbReference type="InterPro" id="IPR012337">
    <property type="entry name" value="RNaseH-like_sf"/>
</dbReference>
<dbReference type="EMBL" id="DXFZ01000064">
    <property type="protein sequence ID" value="HIW95905.1"/>
    <property type="molecule type" value="Genomic_DNA"/>
</dbReference>
<sequence length="152" mass="16643">MLDLTTRMVVGWQTSRRPDTNLVIDALTMAKAQGYVAGGAIFHSDRGAQYTSSALADCARASDLVLSKGRTGVCWDNAVAESFFATLKKQAWYTKQFDSIDIARYRISNFIQVRYNTLRPHSSIGDMPPKHAMDAFMARMATATADPADAAA</sequence>
<dbReference type="PROSITE" id="PS50994">
    <property type="entry name" value="INTEGRASE"/>
    <property type="match status" value="1"/>
</dbReference>
<reference evidence="2" key="2">
    <citation type="submission" date="2021-04" db="EMBL/GenBank/DDBJ databases">
        <authorList>
            <person name="Gilroy R."/>
        </authorList>
    </citation>
    <scope>NUCLEOTIDE SEQUENCE</scope>
    <source>
        <strain evidence="2">4376</strain>
    </source>
</reference>
<gene>
    <name evidence="2" type="ORF">H9867_05395</name>
</gene>
<dbReference type="SUPFAM" id="SSF53098">
    <property type="entry name" value="Ribonuclease H-like"/>
    <property type="match status" value="1"/>
</dbReference>
<evidence type="ECO:0000259" key="1">
    <source>
        <dbReference type="PROSITE" id="PS50994"/>
    </source>
</evidence>
<dbReference type="GO" id="GO:0003676">
    <property type="term" value="F:nucleic acid binding"/>
    <property type="evidence" value="ECO:0007669"/>
    <property type="project" value="InterPro"/>
</dbReference>
<dbReference type="PANTHER" id="PTHR46889:SF4">
    <property type="entry name" value="TRANSPOSASE INSO FOR INSERTION SEQUENCE ELEMENT IS911B-RELATED"/>
    <property type="match status" value="1"/>
</dbReference>
<organism evidence="2 3">
    <name type="scientific">Candidatus Corynebacterium gallistercoris</name>
    <dbReference type="NCBI Taxonomy" id="2838530"/>
    <lineage>
        <taxon>Bacteria</taxon>
        <taxon>Bacillati</taxon>
        <taxon>Actinomycetota</taxon>
        <taxon>Actinomycetes</taxon>
        <taxon>Mycobacteriales</taxon>
        <taxon>Corynebacteriaceae</taxon>
        <taxon>Corynebacterium</taxon>
    </lineage>
</organism>
<dbReference type="Pfam" id="PF13683">
    <property type="entry name" value="rve_3"/>
    <property type="match status" value="1"/>
</dbReference>
<dbReference type="PANTHER" id="PTHR46889">
    <property type="entry name" value="TRANSPOSASE INSF FOR INSERTION SEQUENCE IS3B-RELATED"/>
    <property type="match status" value="1"/>
</dbReference>
<evidence type="ECO:0000313" key="3">
    <source>
        <dbReference type="Proteomes" id="UP000824189"/>
    </source>
</evidence>
<reference evidence="2" key="1">
    <citation type="journal article" date="2021" name="PeerJ">
        <title>Extensive microbial diversity within the chicken gut microbiome revealed by metagenomics and culture.</title>
        <authorList>
            <person name="Gilroy R."/>
            <person name="Ravi A."/>
            <person name="Getino M."/>
            <person name="Pursley I."/>
            <person name="Horton D.L."/>
            <person name="Alikhan N.F."/>
            <person name="Baker D."/>
            <person name="Gharbi K."/>
            <person name="Hall N."/>
            <person name="Watson M."/>
            <person name="Adriaenssens E.M."/>
            <person name="Foster-Nyarko E."/>
            <person name="Jarju S."/>
            <person name="Secka A."/>
            <person name="Antonio M."/>
            <person name="Oren A."/>
            <person name="Chaudhuri R.R."/>
            <person name="La Ragione R."/>
            <person name="Hildebrand F."/>
            <person name="Pallen M.J."/>
        </authorList>
    </citation>
    <scope>NUCLEOTIDE SEQUENCE</scope>
    <source>
        <strain evidence="2">4376</strain>
    </source>
</reference>
<evidence type="ECO:0000313" key="2">
    <source>
        <dbReference type="EMBL" id="HIW95905.1"/>
    </source>
</evidence>
<accession>A0A9D1RYF0</accession>
<dbReference type="InterPro" id="IPR001584">
    <property type="entry name" value="Integrase_cat-core"/>
</dbReference>
<dbReference type="InterPro" id="IPR050900">
    <property type="entry name" value="Transposase_IS3/IS150/IS904"/>
</dbReference>
<dbReference type="Gene3D" id="3.30.420.10">
    <property type="entry name" value="Ribonuclease H-like superfamily/Ribonuclease H"/>
    <property type="match status" value="1"/>
</dbReference>
<comment type="caution">
    <text evidence="2">The sequence shown here is derived from an EMBL/GenBank/DDBJ whole genome shotgun (WGS) entry which is preliminary data.</text>
</comment>
<dbReference type="Proteomes" id="UP000824189">
    <property type="component" value="Unassembled WGS sequence"/>
</dbReference>
<protein>
    <submittedName>
        <fullName evidence="2">DDE-type integrase/transposase/recombinase</fullName>
    </submittedName>
</protein>
<proteinExistence type="predicted"/>